<evidence type="ECO:0000256" key="4">
    <source>
        <dbReference type="PROSITE-ProRule" id="PRU00742"/>
    </source>
</evidence>
<dbReference type="InterPro" id="IPR006035">
    <property type="entry name" value="Ureohydrolase"/>
</dbReference>
<gene>
    <name evidence="5" type="ORF">AC631_05529</name>
</gene>
<dbReference type="RefSeq" id="XP_015464815.1">
    <property type="nucleotide sequence ID" value="XM_015614358.1"/>
</dbReference>
<protein>
    <recommendedName>
        <fullName evidence="7">Arginase</fullName>
    </recommendedName>
</protein>
<organism evidence="5 6">
    <name type="scientific">Debaryomyces fabryi</name>
    <dbReference type="NCBI Taxonomy" id="58627"/>
    <lineage>
        <taxon>Eukaryota</taxon>
        <taxon>Fungi</taxon>
        <taxon>Dikarya</taxon>
        <taxon>Ascomycota</taxon>
        <taxon>Saccharomycotina</taxon>
        <taxon>Pichiomycetes</taxon>
        <taxon>Debaryomycetaceae</taxon>
        <taxon>Debaryomyces</taxon>
    </lineage>
</organism>
<dbReference type="PANTHER" id="PTHR43782:SF3">
    <property type="entry name" value="ARGINASE"/>
    <property type="match status" value="1"/>
</dbReference>
<dbReference type="PROSITE" id="PS51409">
    <property type="entry name" value="ARGINASE_2"/>
    <property type="match status" value="1"/>
</dbReference>
<dbReference type="AlphaFoldDB" id="A0A0V1PR49"/>
<comment type="caution">
    <text evidence="5">The sequence shown here is derived from an EMBL/GenBank/DDBJ whole genome shotgun (WGS) entry which is preliminary data.</text>
</comment>
<dbReference type="GO" id="GO:0004053">
    <property type="term" value="F:arginase activity"/>
    <property type="evidence" value="ECO:0007669"/>
    <property type="project" value="TreeGrafter"/>
</dbReference>
<dbReference type="EMBL" id="LMYN01000224">
    <property type="protein sequence ID" value="KRZ98712.1"/>
    <property type="molecule type" value="Genomic_DNA"/>
</dbReference>
<dbReference type="SUPFAM" id="SSF52768">
    <property type="entry name" value="Arginase/deacetylase"/>
    <property type="match status" value="1"/>
</dbReference>
<keyword evidence="3" id="KW-0464">Manganese</keyword>
<dbReference type="Gene3D" id="3.40.800.10">
    <property type="entry name" value="Ureohydrolase domain"/>
    <property type="match status" value="1"/>
</dbReference>
<evidence type="ECO:0000256" key="1">
    <source>
        <dbReference type="ARBA" id="ARBA00022723"/>
    </source>
</evidence>
<keyword evidence="1" id="KW-0479">Metal-binding</keyword>
<evidence type="ECO:0000256" key="3">
    <source>
        <dbReference type="ARBA" id="ARBA00023211"/>
    </source>
</evidence>
<dbReference type="GO" id="GO:0005829">
    <property type="term" value="C:cytosol"/>
    <property type="evidence" value="ECO:0007669"/>
    <property type="project" value="TreeGrafter"/>
</dbReference>
<dbReference type="GO" id="GO:0030145">
    <property type="term" value="F:manganese ion binding"/>
    <property type="evidence" value="ECO:0007669"/>
    <property type="project" value="TreeGrafter"/>
</dbReference>
<dbReference type="GO" id="GO:0005634">
    <property type="term" value="C:nucleus"/>
    <property type="evidence" value="ECO:0007669"/>
    <property type="project" value="TreeGrafter"/>
</dbReference>
<reference evidence="5 6" key="1">
    <citation type="submission" date="2015-11" db="EMBL/GenBank/DDBJ databases">
        <title>The genome of Debaryomyces fabryi.</title>
        <authorList>
            <person name="Tafer H."/>
            <person name="Lopandic K."/>
        </authorList>
    </citation>
    <scope>NUCLEOTIDE SEQUENCE [LARGE SCALE GENOMIC DNA]</scope>
    <source>
        <strain evidence="5 6">CBS 789</strain>
    </source>
</reference>
<sequence length="293" mass="32879">MVFNKKVSVIFSPYHLGHRDYRVGNGPNRIKKLGILDELKTLKLDIELVEIERVDEFEGEIGMSFEILRRISKVVAKCVSEDRFPLVLAGNCMSTIAIACAMRERDFGFVYFDAHDDFESPDDNENGYFDAMGLSMLHGDSWKYHTSTIPGYKPLSYDRFLYVGLRDQSSAQRQNVINAGMDFILGSSTEKVDFNLELKQKLKEKNYSPALVHLDLDVLDESCGKVNDYPSAGGLFEDELFACMKTVSLSARPLSLTVCSFDPNAGDGDKIASIGIKAIMTFFETLIDNSNIE</sequence>
<dbReference type="OrthoDB" id="9992747at2759"/>
<dbReference type="PRINTS" id="PR00116">
    <property type="entry name" value="ARGINASE"/>
</dbReference>
<dbReference type="Pfam" id="PF00491">
    <property type="entry name" value="Arginase"/>
    <property type="match status" value="1"/>
</dbReference>
<evidence type="ECO:0000313" key="5">
    <source>
        <dbReference type="EMBL" id="KRZ98712.1"/>
    </source>
</evidence>
<evidence type="ECO:0000256" key="2">
    <source>
        <dbReference type="ARBA" id="ARBA00022801"/>
    </source>
</evidence>
<comment type="similarity">
    <text evidence="4">Belongs to the arginase family.</text>
</comment>
<name>A0A0V1PR49_9ASCO</name>
<dbReference type="CDD" id="cd09999">
    <property type="entry name" value="Arginase-like_1"/>
    <property type="match status" value="1"/>
</dbReference>
<evidence type="ECO:0008006" key="7">
    <source>
        <dbReference type="Google" id="ProtNLM"/>
    </source>
</evidence>
<dbReference type="PANTHER" id="PTHR43782">
    <property type="entry name" value="ARGINASE"/>
    <property type="match status" value="1"/>
</dbReference>
<dbReference type="GeneID" id="26842538"/>
<keyword evidence="2" id="KW-0378">Hydrolase</keyword>
<evidence type="ECO:0000313" key="6">
    <source>
        <dbReference type="Proteomes" id="UP000054251"/>
    </source>
</evidence>
<dbReference type="Proteomes" id="UP000054251">
    <property type="component" value="Unassembled WGS sequence"/>
</dbReference>
<keyword evidence="6" id="KW-1185">Reference proteome</keyword>
<proteinExistence type="inferred from homology"/>
<accession>A0A0V1PR49</accession>
<dbReference type="InterPro" id="IPR023696">
    <property type="entry name" value="Ureohydrolase_dom_sf"/>
</dbReference>